<dbReference type="EMBL" id="CCYD01003042">
    <property type="protein sequence ID" value="CEG49397.1"/>
    <property type="molecule type" value="Genomic_DNA"/>
</dbReference>
<dbReference type="Proteomes" id="UP000054928">
    <property type="component" value="Unassembled WGS sequence"/>
</dbReference>
<proteinExistence type="predicted"/>
<keyword evidence="2" id="KW-1185">Reference proteome</keyword>
<dbReference type="OrthoDB" id="58493at2759"/>
<evidence type="ECO:0000313" key="1">
    <source>
        <dbReference type="EMBL" id="CEG49397.1"/>
    </source>
</evidence>
<evidence type="ECO:0000313" key="2">
    <source>
        <dbReference type="Proteomes" id="UP000054928"/>
    </source>
</evidence>
<dbReference type="GeneID" id="36410250"/>
<sequence length="79" mass="9384">MGQVCSNAMAFCCLSRRHYYPESKENKEPHVVEDESWKRWSSYNLIHHSNVYRLQGFEKYTPPTYKSLSQQPAEAVWEV</sequence>
<dbReference type="RefSeq" id="XP_024585766.1">
    <property type="nucleotide sequence ID" value="XM_024720582.2"/>
</dbReference>
<organism evidence="1 2">
    <name type="scientific">Plasmopara halstedii</name>
    <name type="common">Downy mildew of sunflower</name>
    <dbReference type="NCBI Taxonomy" id="4781"/>
    <lineage>
        <taxon>Eukaryota</taxon>
        <taxon>Sar</taxon>
        <taxon>Stramenopiles</taxon>
        <taxon>Oomycota</taxon>
        <taxon>Peronosporomycetes</taxon>
        <taxon>Peronosporales</taxon>
        <taxon>Peronosporaceae</taxon>
        <taxon>Plasmopara</taxon>
    </lineage>
</organism>
<accession>A0A0P1B4G7</accession>
<dbReference type="AlphaFoldDB" id="A0A0P1B4G7"/>
<name>A0A0P1B4G7_PLAHL</name>
<protein>
    <submittedName>
        <fullName evidence="1">Uncharacterized protein</fullName>
    </submittedName>
</protein>
<reference evidence="2" key="1">
    <citation type="submission" date="2014-09" db="EMBL/GenBank/DDBJ databases">
        <authorList>
            <person name="Sharma Rahul"/>
            <person name="Thines Marco"/>
        </authorList>
    </citation>
    <scope>NUCLEOTIDE SEQUENCE [LARGE SCALE GENOMIC DNA]</scope>
</reference>